<evidence type="ECO:0000256" key="2">
    <source>
        <dbReference type="ARBA" id="ARBA00022723"/>
    </source>
</evidence>
<evidence type="ECO:0000256" key="5">
    <source>
        <dbReference type="ARBA" id="ARBA00023004"/>
    </source>
</evidence>
<name>A0A2S2R4G9_9HEMI</name>
<organism evidence="7">
    <name type="scientific">Sipha flava</name>
    <name type="common">yellow sugarcane aphid</name>
    <dbReference type="NCBI Taxonomy" id="143950"/>
    <lineage>
        <taxon>Eukaryota</taxon>
        <taxon>Metazoa</taxon>
        <taxon>Ecdysozoa</taxon>
        <taxon>Arthropoda</taxon>
        <taxon>Hexapoda</taxon>
        <taxon>Insecta</taxon>
        <taxon>Pterygota</taxon>
        <taxon>Neoptera</taxon>
        <taxon>Paraneoptera</taxon>
        <taxon>Hemiptera</taxon>
        <taxon>Sternorrhyncha</taxon>
        <taxon>Aphidomorpha</taxon>
        <taxon>Aphidoidea</taxon>
        <taxon>Aphididae</taxon>
        <taxon>Sipha</taxon>
    </lineage>
</organism>
<dbReference type="Proteomes" id="UP000694846">
    <property type="component" value="Unplaced"/>
</dbReference>
<dbReference type="SUPFAM" id="SSF51197">
    <property type="entry name" value="Clavaminate synthase-like"/>
    <property type="match status" value="1"/>
</dbReference>
<gene>
    <name evidence="7" type="primary">tauD</name>
    <name evidence="9" type="synonym">LOC112689155</name>
    <name evidence="7" type="ORF">g.58334</name>
</gene>
<sequence>MLSKNINSKMKKIIKSLGCEVYGIDLKTENRPKIIEEIKKDVTEHRILIFKDQGIVSGDRHVEISHWFGELESTFYKHPKSPHPDVFRVSNDENEGCTGVGRSGWHIDGTFQPAPFSYSLYHMESVPKEGHTLFIPLTELIERLDKETYDCWNRAWMVSDRRYGPIHPLIYSHPLTGKPVLCFHLGMTTSFIWDYKLPTEKIATTEEYEKLLSSINNKINQDNGKYIYTHKWESGDFIISDNLAVGHFAHPSTQAPRNQVGLRILHRTTIKGTHPPSK</sequence>
<dbReference type="RefSeq" id="XP_025418492.1">
    <property type="nucleotide sequence ID" value="XM_025562707.1"/>
</dbReference>
<evidence type="ECO:0000256" key="3">
    <source>
        <dbReference type="ARBA" id="ARBA00022964"/>
    </source>
</evidence>
<comment type="similarity">
    <text evidence="1">Belongs to the TfdA dioxygenase family.</text>
</comment>
<dbReference type="PANTHER" id="PTHR43779:SF3">
    <property type="entry name" value="(3R)-3-[(CARBOXYMETHYL)AMINO]FATTY ACID OXYGENASE_DECARBOXYLASE"/>
    <property type="match status" value="1"/>
</dbReference>
<feature type="domain" description="TauD/TfdA-like" evidence="6">
    <location>
        <begin position="20"/>
        <end position="267"/>
    </location>
</feature>
<proteinExistence type="inferred from homology"/>
<dbReference type="GO" id="GO:0051213">
    <property type="term" value="F:dioxygenase activity"/>
    <property type="evidence" value="ECO:0007669"/>
    <property type="project" value="UniProtKB-KW"/>
</dbReference>
<dbReference type="InterPro" id="IPR003819">
    <property type="entry name" value="TauD/TfdA-like"/>
</dbReference>
<dbReference type="Pfam" id="PF02668">
    <property type="entry name" value="TauD"/>
    <property type="match status" value="1"/>
</dbReference>
<keyword evidence="8" id="KW-1185">Reference proteome</keyword>
<keyword evidence="5" id="KW-0408">Iron</keyword>
<dbReference type="PANTHER" id="PTHR43779">
    <property type="entry name" value="DIOXYGENASE RV0097-RELATED"/>
    <property type="match status" value="1"/>
</dbReference>
<keyword evidence="3 7" id="KW-0223">Dioxygenase</keyword>
<accession>A0A2S2R4G9</accession>
<evidence type="ECO:0000259" key="6">
    <source>
        <dbReference type="Pfam" id="PF02668"/>
    </source>
</evidence>
<dbReference type="InterPro" id="IPR051178">
    <property type="entry name" value="TfdA_dioxygenase"/>
</dbReference>
<evidence type="ECO:0000313" key="8">
    <source>
        <dbReference type="Proteomes" id="UP000694846"/>
    </source>
</evidence>
<evidence type="ECO:0000313" key="7">
    <source>
        <dbReference type="EMBL" id="MBY84252.1"/>
    </source>
</evidence>
<dbReference type="GO" id="GO:0046872">
    <property type="term" value="F:metal ion binding"/>
    <property type="evidence" value="ECO:0007669"/>
    <property type="project" value="UniProtKB-KW"/>
</dbReference>
<protein>
    <submittedName>
        <fullName evidence="7">Alpha-ketoglutarate-dependent taurine dioxygenase</fullName>
    </submittedName>
    <submittedName>
        <fullName evidence="9">Uncharacterized protein LOC112689155</fullName>
    </submittedName>
</protein>
<keyword evidence="2" id="KW-0479">Metal-binding</keyword>
<reference evidence="7" key="1">
    <citation type="submission" date="2018-04" db="EMBL/GenBank/DDBJ databases">
        <title>Transcriptome assembly of Sipha flava.</title>
        <authorList>
            <person name="Scully E.D."/>
            <person name="Geib S.M."/>
            <person name="Palmer N.A."/>
            <person name="Koch K."/>
            <person name="Bradshaw J."/>
            <person name="Heng-Moss T."/>
            <person name="Sarath G."/>
        </authorList>
    </citation>
    <scope>NUCLEOTIDE SEQUENCE</scope>
</reference>
<keyword evidence="4" id="KW-0560">Oxidoreductase</keyword>
<dbReference type="EMBL" id="GGMS01015049">
    <property type="protein sequence ID" value="MBY84252.1"/>
    <property type="molecule type" value="Transcribed_RNA"/>
</dbReference>
<dbReference type="Gene3D" id="3.60.130.10">
    <property type="entry name" value="Clavaminate synthase-like"/>
    <property type="match status" value="1"/>
</dbReference>
<reference evidence="9" key="2">
    <citation type="submission" date="2025-04" db="UniProtKB">
        <authorList>
            <consortium name="RefSeq"/>
        </authorList>
    </citation>
    <scope>IDENTIFICATION</scope>
    <source>
        <tissue evidence="9">Whole body</tissue>
    </source>
</reference>
<evidence type="ECO:0000313" key="9">
    <source>
        <dbReference type="RefSeq" id="XP_025418492.1"/>
    </source>
</evidence>
<dbReference type="OrthoDB" id="10257314at2759"/>
<evidence type="ECO:0000256" key="4">
    <source>
        <dbReference type="ARBA" id="ARBA00023002"/>
    </source>
</evidence>
<dbReference type="AlphaFoldDB" id="A0A2S2R4G9"/>
<dbReference type="InterPro" id="IPR042098">
    <property type="entry name" value="TauD-like_sf"/>
</dbReference>
<evidence type="ECO:0000256" key="1">
    <source>
        <dbReference type="ARBA" id="ARBA00005896"/>
    </source>
</evidence>